<keyword evidence="1" id="KW-0472">Membrane</keyword>
<proteinExistence type="predicted"/>
<keyword evidence="1" id="KW-0812">Transmembrane</keyword>
<feature type="transmembrane region" description="Helical" evidence="1">
    <location>
        <begin position="387"/>
        <end position="418"/>
    </location>
</feature>
<feature type="transmembrane region" description="Helical" evidence="1">
    <location>
        <begin position="216"/>
        <end position="233"/>
    </location>
</feature>
<feature type="transmembrane region" description="Helical" evidence="1">
    <location>
        <begin position="114"/>
        <end position="133"/>
    </location>
</feature>
<gene>
    <name evidence="2" type="ORF">C8J26_2069</name>
</gene>
<reference evidence="2 3" key="1">
    <citation type="submission" date="2018-04" db="EMBL/GenBank/DDBJ databases">
        <title>Genomic Encyclopedia of Type Strains, Phase III (KMG-III): the genomes of soil and plant-associated and newly described type strains.</title>
        <authorList>
            <person name="Whitman W."/>
        </authorList>
    </citation>
    <scope>NUCLEOTIDE SEQUENCE [LARGE SCALE GENOMIC DNA]</scope>
    <source>
        <strain evidence="2 3">MA101b</strain>
    </source>
</reference>
<feature type="transmembrane region" description="Helical" evidence="1">
    <location>
        <begin position="360"/>
        <end position="381"/>
    </location>
</feature>
<dbReference type="EMBL" id="QAOG01000003">
    <property type="protein sequence ID" value="PTQ60357.1"/>
    <property type="molecule type" value="Genomic_DNA"/>
</dbReference>
<feature type="transmembrane region" description="Helical" evidence="1">
    <location>
        <begin position="271"/>
        <end position="293"/>
    </location>
</feature>
<feature type="transmembrane region" description="Helical" evidence="1">
    <location>
        <begin position="154"/>
        <end position="177"/>
    </location>
</feature>
<dbReference type="AlphaFoldDB" id="A0A2T5GM26"/>
<organism evidence="2 3">
    <name type="scientific">Sphingomonas aurantiaca</name>
    <dbReference type="NCBI Taxonomy" id="185949"/>
    <lineage>
        <taxon>Bacteria</taxon>
        <taxon>Pseudomonadati</taxon>
        <taxon>Pseudomonadota</taxon>
        <taxon>Alphaproteobacteria</taxon>
        <taxon>Sphingomonadales</taxon>
        <taxon>Sphingomonadaceae</taxon>
        <taxon>Sphingomonas</taxon>
    </lineage>
</organism>
<keyword evidence="3" id="KW-1185">Reference proteome</keyword>
<dbReference type="Proteomes" id="UP000244189">
    <property type="component" value="Unassembled WGS sequence"/>
</dbReference>
<name>A0A2T5GM26_9SPHN</name>
<keyword evidence="1" id="KW-1133">Transmembrane helix</keyword>
<feature type="transmembrane region" description="Helical" evidence="1">
    <location>
        <begin position="61"/>
        <end position="82"/>
    </location>
</feature>
<protein>
    <recommendedName>
        <fullName evidence="4">O-antigen ligase-like membrane protein</fullName>
    </recommendedName>
</protein>
<feature type="transmembrane region" description="Helical" evidence="1">
    <location>
        <begin position="240"/>
        <end position="265"/>
    </location>
</feature>
<feature type="transmembrane region" description="Helical" evidence="1">
    <location>
        <begin position="89"/>
        <end position="108"/>
    </location>
</feature>
<sequence>MARARGHRVSTASLSRHETLRDDAVADAEDQSARNGRIFVHGTLIACLILQRFGAMPGGSALFISLPLFALLLGWGLASGIATLRPRGIALYFVFAACTLLSTLIALTTPDGRFGTSVPSIVAILVTYSFTLIGPSARFDRTTVFRLFLAYTRFIAAAGIVQWAVQFIGIRIFSFMVTVPALKPVLVEPQFNFNPILHYGSTILRSNGFFLLEPSMFSQTLVIAIVIDYFILGRVKYLPLYLIAYMLSFSGTGALSLALAVPFYACLSARNFGRVAGFAIAGVVALVLGSIVFPEQVGSMLSRTNELSYSGSSGYARFIGPFLPIAELSHEARILIGWGPGATERYLYFKEGTGNSIAKLITDYGAIGITAFLAMFAGTLWRRETAILSVLALTTFIIGGGYLLFTPMLVLLFLLCIWGGTTPGDAIRSAR</sequence>
<evidence type="ECO:0008006" key="4">
    <source>
        <dbReference type="Google" id="ProtNLM"/>
    </source>
</evidence>
<accession>A0A2T5GM26</accession>
<evidence type="ECO:0000313" key="3">
    <source>
        <dbReference type="Proteomes" id="UP000244189"/>
    </source>
</evidence>
<feature type="transmembrane region" description="Helical" evidence="1">
    <location>
        <begin position="38"/>
        <end position="55"/>
    </location>
</feature>
<evidence type="ECO:0000313" key="2">
    <source>
        <dbReference type="EMBL" id="PTQ60357.1"/>
    </source>
</evidence>
<comment type="caution">
    <text evidence="2">The sequence shown here is derived from an EMBL/GenBank/DDBJ whole genome shotgun (WGS) entry which is preliminary data.</text>
</comment>
<evidence type="ECO:0000256" key="1">
    <source>
        <dbReference type="SAM" id="Phobius"/>
    </source>
</evidence>